<comment type="subcellular location">
    <subcellularLocation>
        <location evidence="1">Secreted</location>
    </subcellularLocation>
</comment>
<dbReference type="InterPro" id="IPR036056">
    <property type="entry name" value="Fibrinogen-like_C"/>
</dbReference>
<dbReference type="InterPro" id="IPR037579">
    <property type="entry name" value="FIB_ANG-like"/>
</dbReference>
<evidence type="ECO:0000256" key="3">
    <source>
        <dbReference type="ARBA" id="ARBA00023157"/>
    </source>
</evidence>
<keyword evidence="2" id="KW-0964">Secreted</keyword>
<evidence type="ECO:0000256" key="4">
    <source>
        <dbReference type="ARBA" id="ARBA00023180"/>
    </source>
</evidence>
<sequence>MKMTLIFALVLTLLTLEVGKVYSQQTGSICTTLQYRSLPPELQNEHQCMILERLQEDFADESKILKTQYENLYNLVNQFQTEMYRSIANLRPLNRDSVNAIPTLRDVPLVRDCDELYRDGITKSGVYPIRLPDRRVVNIWCDMETANGGWTIIQRRIDGSINFTRKWEDYAFGFGNANTEFWLGNENLYKLSHFKNYTLRIDLWDWDGNQAYAEYDTFRVESEEKQYALRIGEYQGTAGDALFPYHNNMKFSTIDEDNDEWTMNCALKDQAGWWYKACGFSTLNGLYIKKPNEKIMPDGVIRGIIWSKWKNDFSYSMMRVEMKIKPLMMVKDDRTRSKMPNSALGKEATTVSTATDTTSANTQQQTTETTTTDEGLIMEIQDQTTTDEPYYTGEYDDYDTV</sequence>
<dbReference type="SMART" id="SM00186">
    <property type="entry name" value="FBG"/>
    <property type="match status" value="1"/>
</dbReference>
<dbReference type="SUPFAM" id="SSF56496">
    <property type="entry name" value="Fibrinogen C-terminal domain-like"/>
    <property type="match status" value="1"/>
</dbReference>
<keyword evidence="9" id="KW-1185">Reference proteome</keyword>
<dbReference type="PANTHER" id="PTHR47221">
    <property type="entry name" value="FIBRINOGEN ALPHA CHAIN"/>
    <property type="match status" value="1"/>
</dbReference>
<feature type="signal peptide" evidence="6">
    <location>
        <begin position="1"/>
        <end position="23"/>
    </location>
</feature>
<keyword evidence="6" id="KW-0732">Signal</keyword>
<reference evidence="8" key="1">
    <citation type="submission" date="2022-11" db="EMBL/GenBank/DDBJ databases">
        <title>Centuries of genome instability and evolution in soft-shell clam transmissible cancer (bioRxiv).</title>
        <authorList>
            <person name="Hart S.F.M."/>
            <person name="Yonemitsu M.A."/>
            <person name="Giersch R.M."/>
            <person name="Beal B.F."/>
            <person name="Arriagada G."/>
            <person name="Davis B.W."/>
            <person name="Ostrander E.A."/>
            <person name="Goff S.P."/>
            <person name="Metzger M.J."/>
        </authorList>
    </citation>
    <scope>NUCLEOTIDE SEQUENCE</scope>
    <source>
        <strain evidence="8">MELC-2E11</strain>
        <tissue evidence="8">Siphon/mantle</tissue>
    </source>
</reference>
<dbReference type="EMBL" id="CP111015">
    <property type="protein sequence ID" value="WAR01855.1"/>
    <property type="molecule type" value="Genomic_DNA"/>
</dbReference>
<organism evidence="8 9">
    <name type="scientific">Mya arenaria</name>
    <name type="common">Soft-shell clam</name>
    <dbReference type="NCBI Taxonomy" id="6604"/>
    <lineage>
        <taxon>Eukaryota</taxon>
        <taxon>Metazoa</taxon>
        <taxon>Spiralia</taxon>
        <taxon>Lophotrochozoa</taxon>
        <taxon>Mollusca</taxon>
        <taxon>Bivalvia</taxon>
        <taxon>Autobranchia</taxon>
        <taxon>Heteroconchia</taxon>
        <taxon>Euheterodonta</taxon>
        <taxon>Imparidentia</taxon>
        <taxon>Neoheterodontei</taxon>
        <taxon>Myida</taxon>
        <taxon>Myoidea</taxon>
        <taxon>Myidae</taxon>
        <taxon>Mya</taxon>
    </lineage>
</organism>
<keyword evidence="3" id="KW-1015">Disulfide bond</keyword>
<proteinExistence type="predicted"/>
<accession>A0ABY7DYW1</accession>
<dbReference type="Pfam" id="PF00147">
    <property type="entry name" value="Fibrinogen_C"/>
    <property type="match status" value="1"/>
</dbReference>
<protein>
    <submittedName>
        <fullName evidence="8">ANGL2-like protein</fullName>
    </submittedName>
</protein>
<feature type="compositionally biased region" description="Low complexity" evidence="5">
    <location>
        <begin position="347"/>
        <end position="374"/>
    </location>
</feature>
<evidence type="ECO:0000256" key="1">
    <source>
        <dbReference type="ARBA" id="ARBA00004613"/>
    </source>
</evidence>
<name>A0ABY7DYW1_MYAAR</name>
<feature type="region of interest" description="Disordered" evidence="5">
    <location>
        <begin position="382"/>
        <end position="401"/>
    </location>
</feature>
<feature type="chain" id="PRO_5046880407" evidence="6">
    <location>
        <begin position="24"/>
        <end position="401"/>
    </location>
</feature>
<dbReference type="InterPro" id="IPR014716">
    <property type="entry name" value="Fibrinogen_a/b/g_C_1"/>
</dbReference>
<feature type="domain" description="Fibrinogen C-terminal" evidence="7">
    <location>
        <begin position="104"/>
        <end position="328"/>
    </location>
</feature>
<gene>
    <name evidence="8" type="ORF">MAR_008413</name>
</gene>
<evidence type="ECO:0000256" key="6">
    <source>
        <dbReference type="SAM" id="SignalP"/>
    </source>
</evidence>
<evidence type="ECO:0000313" key="9">
    <source>
        <dbReference type="Proteomes" id="UP001164746"/>
    </source>
</evidence>
<feature type="region of interest" description="Disordered" evidence="5">
    <location>
        <begin position="336"/>
        <end position="374"/>
    </location>
</feature>
<evidence type="ECO:0000256" key="5">
    <source>
        <dbReference type="SAM" id="MobiDB-lite"/>
    </source>
</evidence>
<dbReference type="InterPro" id="IPR020837">
    <property type="entry name" value="Fibrinogen_CS"/>
</dbReference>
<evidence type="ECO:0000313" key="8">
    <source>
        <dbReference type="EMBL" id="WAR01855.1"/>
    </source>
</evidence>
<dbReference type="NCBIfam" id="NF040941">
    <property type="entry name" value="GGGWT_bact"/>
    <property type="match status" value="1"/>
</dbReference>
<dbReference type="PANTHER" id="PTHR47221:SF5">
    <property type="entry name" value="FIBRINOGEN C-TERMINAL DOMAIN-CONTAINING PROTEIN"/>
    <property type="match status" value="1"/>
</dbReference>
<evidence type="ECO:0000259" key="7">
    <source>
        <dbReference type="PROSITE" id="PS51406"/>
    </source>
</evidence>
<dbReference type="Gene3D" id="3.90.215.10">
    <property type="entry name" value="Gamma Fibrinogen, chain A, domain 1"/>
    <property type="match status" value="1"/>
</dbReference>
<evidence type="ECO:0000256" key="2">
    <source>
        <dbReference type="ARBA" id="ARBA00022525"/>
    </source>
</evidence>
<dbReference type="CDD" id="cd00087">
    <property type="entry name" value="FReD"/>
    <property type="match status" value="1"/>
</dbReference>
<keyword evidence="4" id="KW-0325">Glycoprotein</keyword>
<dbReference type="InterPro" id="IPR002181">
    <property type="entry name" value="Fibrinogen_a/b/g_C_dom"/>
</dbReference>
<dbReference type="PROSITE" id="PS51406">
    <property type="entry name" value="FIBRINOGEN_C_2"/>
    <property type="match status" value="1"/>
</dbReference>
<dbReference type="Proteomes" id="UP001164746">
    <property type="component" value="Chromosome 4"/>
</dbReference>
<dbReference type="PROSITE" id="PS00514">
    <property type="entry name" value="FIBRINOGEN_C_1"/>
    <property type="match status" value="1"/>
</dbReference>